<protein>
    <recommendedName>
        <fullName evidence="3">DUF1349 domain-containing protein</fullName>
    </recommendedName>
</protein>
<organism evidence="1 2">
    <name type="scientific">Naasia aerilata</name>
    <dbReference type="NCBI Taxonomy" id="1162966"/>
    <lineage>
        <taxon>Bacteria</taxon>
        <taxon>Bacillati</taxon>
        <taxon>Actinomycetota</taxon>
        <taxon>Actinomycetes</taxon>
        <taxon>Micrococcales</taxon>
        <taxon>Microbacteriaceae</taxon>
        <taxon>Naasia</taxon>
    </lineage>
</organism>
<gene>
    <name evidence="1" type="ORF">GCM10025866_03710</name>
</gene>
<evidence type="ECO:0000313" key="1">
    <source>
        <dbReference type="EMBL" id="BDZ44462.1"/>
    </source>
</evidence>
<name>A0ABM8G8N9_9MICO</name>
<dbReference type="RefSeq" id="WP_286279491.1">
    <property type="nucleotide sequence ID" value="NZ_AP027731.1"/>
</dbReference>
<dbReference type="EMBL" id="AP027731">
    <property type="protein sequence ID" value="BDZ44462.1"/>
    <property type="molecule type" value="Genomic_DNA"/>
</dbReference>
<proteinExistence type="predicted"/>
<evidence type="ECO:0000313" key="2">
    <source>
        <dbReference type="Proteomes" id="UP001321498"/>
    </source>
</evidence>
<keyword evidence="2" id="KW-1185">Reference proteome</keyword>
<sequence length="90" mass="10428">MVTYRSGESLFHWREPAPAARRWRLRITNDRHIVTMHYRAGDGPWTRHGLRFETSGYHANAAVDLASLRPALFALGEGAVTFRNFRYRAL</sequence>
<reference evidence="2" key="1">
    <citation type="journal article" date="2019" name="Int. J. Syst. Evol. Microbiol.">
        <title>The Global Catalogue of Microorganisms (GCM) 10K type strain sequencing project: providing services to taxonomists for standard genome sequencing and annotation.</title>
        <authorList>
            <consortium name="The Broad Institute Genomics Platform"/>
            <consortium name="The Broad Institute Genome Sequencing Center for Infectious Disease"/>
            <person name="Wu L."/>
            <person name="Ma J."/>
        </authorList>
    </citation>
    <scope>NUCLEOTIDE SEQUENCE [LARGE SCALE GENOMIC DNA]</scope>
    <source>
        <strain evidence="2">NBRC 108725</strain>
    </source>
</reference>
<evidence type="ECO:0008006" key="3">
    <source>
        <dbReference type="Google" id="ProtNLM"/>
    </source>
</evidence>
<accession>A0ABM8G8N9</accession>
<dbReference type="Proteomes" id="UP001321498">
    <property type="component" value="Chromosome"/>
</dbReference>